<dbReference type="Gene3D" id="1.10.630.10">
    <property type="entry name" value="Cytochrome P450"/>
    <property type="match status" value="1"/>
</dbReference>
<dbReference type="PANTHER" id="PTHR24305">
    <property type="entry name" value="CYTOCHROME P450"/>
    <property type="match status" value="1"/>
</dbReference>
<dbReference type="EMBL" id="MU167260">
    <property type="protein sequence ID" value="KAG0146478.1"/>
    <property type="molecule type" value="Genomic_DNA"/>
</dbReference>
<keyword evidence="4" id="KW-1133">Transmembrane helix</keyword>
<keyword evidence="2" id="KW-0560">Oxidoreductase</keyword>
<evidence type="ECO:0000256" key="4">
    <source>
        <dbReference type="SAM" id="Phobius"/>
    </source>
</evidence>
<feature type="transmembrane region" description="Helical" evidence="4">
    <location>
        <begin position="12"/>
        <end position="34"/>
    </location>
</feature>
<dbReference type="InterPro" id="IPR050121">
    <property type="entry name" value="Cytochrome_P450_monoxygenase"/>
</dbReference>
<evidence type="ECO:0000313" key="5">
    <source>
        <dbReference type="EMBL" id="KAG0146478.1"/>
    </source>
</evidence>
<dbReference type="AlphaFoldDB" id="A0A9P6NM01"/>
<evidence type="ECO:0000256" key="3">
    <source>
        <dbReference type="PIRSR" id="PIRSR602401-1"/>
    </source>
</evidence>
<dbReference type="OrthoDB" id="1470350at2759"/>
<dbReference type="GO" id="GO:0005506">
    <property type="term" value="F:iron ion binding"/>
    <property type="evidence" value="ECO:0007669"/>
    <property type="project" value="InterPro"/>
</dbReference>
<dbReference type="InterPro" id="IPR036396">
    <property type="entry name" value="Cyt_P450_sf"/>
</dbReference>
<keyword evidence="3" id="KW-0479">Metal-binding</keyword>
<dbReference type="GO" id="GO:0020037">
    <property type="term" value="F:heme binding"/>
    <property type="evidence" value="ECO:0007669"/>
    <property type="project" value="InterPro"/>
</dbReference>
<evidence type="ECO:0008006" key="7">
    <source>
        <dbReference type="Google" id="ProtNLM"/>
    </source>
</evidence>
<dbReference type="InterPro" id="IPR002401">
    <property type="entry name" value="Cyt_P450_E_grp-I"/>
</dbReference>
<dbReference type="PROSITE" id="PS51257">
    <property type="entry name" value="PROKAR_LIPOPROTEIN"/>
    <property type="match status" value="1"/>
</dbReference>
<protein>
    <recommendedName>
        <fullName evidence="7">Cytochrome P450</fullName>
    </recommendedName>
</protein>
<keyword evidence="3" id="KW-0349">Heme</keyword>
<comment type="cofactor">
    <cofactor evidence="3">
        <name>heme</name>
        <dbReference type="ChEBI" id="CHEBI:30413"/>
    </cofactor>
</comment>
<dbReference type="InterPro" id="IPR001128">
    <property type="entry name" value="Cyt_P450"/>
</dbReference>
<dbReference type="GO" id="GO:0004497">
    <property type="term" value="F:monooxygenase activity"/>
    <property type="evidence" value="ECO:0007669"/>
    <property type="project" value="InterPro"/>
</dbReference>
<comment type="caution">
    <text evidence="5">The sequence shown here is derived from an EMBL/GenBank/DDBJ whole genome shotgun (WGS) entry which is preliminary data.</text>
</comment>
<dbReference type="PRINTS" id="PR00385">
    <property type="entry name" value="P450"/>
</dbReference>
<evidence type="ECO:0000313" key="6">
    <source>
        <dbReference type="Proteomes" id="UP000886653"/>
    </source>
</evidence>
<organism evidence="5 6">
    <name type="scientific">Cronartium quercuum f. sp. fusiforme G11</name>
    <dbReference type="NCBI Taxonomy" id="708437"/>
    <lineage>
        <taxon>Eukaryota</taxon>
        <taxon>Fungi</taxon>
        <taxon>Dikarya</taxon>
        <taxon>Basidiomycota</taxon>
        <taxon>Pucciniomycotina</taxon>
        <taxon>Pucciniomycetes</taxon>
        <taxon>Pucciniales</taxon>
        <taxon>Coleosporiaceae</taxon>
        <taxon>Cronartium</taxon>
    </lineage>
</organism>
<comment type="similarity">
    <text evidence="1">Belongs to the cytochrome P450 family.</text>
</comment>
<accession>A0A9P6NM01</accession>
<gene>
    <name evidence="5" type="ORF">CROQUDRAFT_77651</name>
</gene>
<feature type="binding site" description="axial binding residue" evidence="3">
    <location>
        <position position="476"/>
    </location>
    <ligand>
        <name>heme</name>
        <dbReference type="ChEBI" id="CHEBI:30413"/>
    </ligand>
    <ligandPart>
        <name>Fe</name>
        <dbReference type="ChEBI" id="CHEBI:18248"/>
    </ligandPart>
</feature>
<name>A0A9P6NM01_9BASI</name>
<proteinExistence type="inferred from homology"/>
<dbReference type="CDD" id="cd11069">
    <property type="entry name" value="CYP_FUM15-like"/>
    <property type="match status" value="1"/>
</dbReference>
<keyword evidence="4" id="KW-0472">Membrane</keyword>
<reference evidence="5" key="1">
    <citation type="submission" date="2013-11" db="EMBL/GenBank/DDBJ databases">
        <title>Genome sequence of the fusiform rust pathogen reveals effectors for host alternation and coevolution with pine.</title>
        <authorList>
            <consortium name="DOE Joint Genome Institute"/>
            <person name="Smith K."/>
            <person name="Pendleton A."/>
            <person name="Kubisiak T."/>
            <person name="Anderson C."/>
            <person name="Salamov A."/>
            <person name="Aerts A."/>
            <person name="Riley R."/>
            <person name="Clum A."/>
            <person name="Lindquist E."/>
            <person name="Ence D."/>
            <person name="Campbell M."/>
            <person name="Kronenberg Z."/>
            <person name="Feau N."/>
            <person name="Dhillon B."/>
            <person name="Hamelin R."/>
            <person name="Burleigh J."/>
            <person name="Smith J."/>
            <person name="Yandell M."/>
            <person name="Nelson C."/>
            <person name="Grigoriev I."/>
            <person name="Davis J."/>
        </authorList>
    </citation>
    <scope>NUCLEOTIDE SEQUENCE</scope>
    <source>
        <strain evidence="5">G11</strain>
    </source>
</reference>
<evidence type="ECO:0000256" key="2">
    <source>
        <dbReference type="ARBA" id="ARBA00023002"/>
    </source>
</evidence>
<keyword evidence="3" id="KW-0408">Iron</keyword>
<dbReference type="PANTHER" id="PTHR24305:SF166">
    <property type="entry name" value="CYTOCHROME P450 12A4, MITOCHONDRIAL-RELATED"/>
    <property type="match status" value="1"/>
</dbReference>
<dbReference type="PRINTS" id="PR00463">
    <property type="entry name" value="EP450I"/>
</dbReference>
<evidence type="ECO:0000256" key="1">
    <source>
        <dbReference type="ARBA" id="ARBA00010617"/>
    </source>
</evidence>
<dbReference type="SUPFAM" id="SSF48264">
    <property type="entry name" value="Cytochrome P450"/>
    <property type="match status" value="1"/>
</dbReference>
<dbReference type="GO" id="GO:0016705">
    <property type="term" value="F:oxidoreductase activity, acting on paired donors, with incorporation or reduction of molecular oxygen"/>
    <property type="evidence" value="ECO:0007669"/>
    <property type="project" value="InterPro"/>
</dbReference>
<dbReference type="Pfam" id="PF00067">
    <property type="entry name" value="p450"/>
    <property type="match status" value="1"/>
</dbReference>
<dbReference type="Proteomes" id="UP000886653">
    <property type="component" value="Unassembled WGS sequence"/>
</dbReference>
<keyword evidence="4" id="KW-0812">Transmembrane</keyword>
<keyword evidence="6" id="KW-1185">Reference proteome</keyword>
<sequence length="539" mass="58890">MSSKPVFLTTSLSPTALIAWSACLIFAWLVYCLFLRPFLSPLSRLPGPKNESIFFGNLGVLFGPEGGVHQWHLQYGPTFAYRGFFGVTRLSTIDPKALSHILISRAYTYPKPETTRRTLGNLLGRGLLFAEGETHKRQKRLLAPTFSPAQIKELEPVMYDSAYLLQDKWADMIRASQKPYLVINVLPWLSRATLDIIGSAGFGYKFGALDGDESSSKLGEAFQKLSILGSEPRRPVKMVLGDLLRTVPPSLLPYKLTSMRIIKASLSTMEAECRALLAKKKAEAAAGGSLIGKDLISVLVRANIAASGKDCLSDEEVIGQLTTFLVAGHETTATALTWLLWILAKHPEVQEKLRKELQESKTDLNNGGQQSDKLTSLPFLDAVCRETLRFRSPVSQTIRQAFVNDTIPVSGNGPPINIAAGELVTIPISAFHLSQAAFGPDAEVFRPERWLEGGRGGGPPGVWAGLLVFLGGPRACIGYRFALLELKILIAVICSRFRFEERDGLGGGPEIEGRMSVVMRPQVKGDEPGASMPLRVSLV</sequence>